<dbReference type="EMBL" id="BDLU01000038">
    <property type="protein sequence ID" value="GCE83719.1"/>
    <property type="molecule type" value="Genomic_DNA"/>
</dbReference>
<reference evidence="3" key="1">
    <citation type="submission" date="2017-01" db="EMBL/GenBank/DDBJ databases">
        <title>Komagataeibacter sp. MSKU9 whole genome sequencing project.</title>
        <authorList>
            <person name="Matsutani M."/>
            <person name="Naloka K."/>
            <person name="Theeragool G."/>
            <person name="Yakushi T."/>
            <person name="Matsushita K."/>
        </authorList>
    </citation>
    <scope>NUCLEOTIDE SEQUENCE [LARGE SCALE GENOMIC DNA]</scope>
    <source>
        <strain evidence="3">MSKU9</strain>
    </source>
</reference>
<evidence type="ECO:0000313" key="3">
    <source>
        <dbReference type="Proteomes" id="UP000315095"/>
    </source>
</evidence>
<evidence type="ECO:0000256" key="1">
    <source>
        <dbReference type="SAM" id="MobiDB-lite"/>
    </source>
</evidence>
<name>A0A4P5NQH3_9PROT</name>
<accession>A0A4P5NQH3</accession>
<keyword evidence="3" id="KW-1185">Reference proteome</keyword>
<dbReference type="Proteomes" id="UP000315095">
    <property type="component" value="Unassembled WGS sequence"/>
</dbReference>
<sequence>MRRAHPVKLGVTPKGRNRGLGLIHDVRVHCSALALAPFYRGGTNPGFGLARRPRDRGRKQAAPAAMNGGSWHENHGDRSVIAMCYSG</sequence>
<comment type="caution">
    <text evidence="2">The sequence shown here is derived from an EMBL/GenBank/DDBJ whole genome shotgun (WGS) entry which is preliminary data.</text>
</comment>
<protein>
    <submittedName>
        <fullName evidence="2">Uncharacterized protein</fullName>
    </submittedName>
</protein>
<dbReference type="AlphaFoldDB" id="A0A4P5NQH3"/>
<gene>
    <name evidence="2" type="ORF">MSKU9_1860</name>
</gene>
<proteinExistence type="predicted"/>
<feature type="region of interest" description="Disordered" evidence="1">
    <location>
        <begin position="46"/>
        <end position="73"/>
    </location>
</feature>
<evidence type="ECO:0000313" key="2">
    <source>
        <dbReference type="EMBL" id="GCE83719.1"/>
    </source>
</evidence>
<organism evidence="2 3">
    <name type="scientific">Komagataeibacter diospyri</name>
    <dbReference type="NCBI Taxonomy" id="1932662"/>
    <lineage>
        <taxon>Bacteria</taxon>
        <taxon>Pseudomonadati</taxon>
        <taxon>Pseudomonadota</taxon>
        <taxon>Alphaproteobacteria</taxon>
        <taxon>Acetobacterales</taxon>
        <taxon>Acetobacteraceae</taxon>
        <taxon>Komagataeibacter</taxon>
    </lineage>
</organism>